<organism evidence="1 2">
    <name type="scientific">Amycolatopsis nalaikhensis</name>
    <dbReference type="NCBI Taxonomy" id="715472"/>
    <lineage>
        <taxon>Bacteria</taxon>
        <taxon>Bacillati</taxon>
        <taxon>Actinomycetota</taxon>
        <taxon>Actinomycetes</taxon>
        <taxon>Pseudonocardiales</taxon>
        <taxon>Pseudonocardiaceae</taxon>
        <taxon>Amycolatopsis</taxon>
    </lineage>
</organism>
<dbReference type="Proteomes" id="UP001227101">
    <property type="component" value="Chromosome"/>
</dbReference>
<protein>
    <recommendedName>
        <fullName evidence="3">SIR2-like domain-containing protein</fullName>
    </recommendedName>
</protein>
<dbReference type="RefSeq" id="WP_285454576.1">
    <property type="nucleotide sequence ID" value="NZ_CP127173.1"/>
</dbReference>
<evidence type="ECO:0008006" key="3">
    <source>
        <dbReference type="Google" id="ProtNLM"/>
    </source>
</evidence>
<name>A0ABY8XNS3_9PSEU</name>
<proteinExistence type="predicted"/>
<dbReference type="EMBL" id="CP127173">
    <property type="protein sequence ID" value="WIV57322.1"/>
    <property type="molecule type" value="Genomic_DNA"/>
</dbReference>
<accession>A0ABY8XNS3</accession>
<sequence>MTSSVYLLGSGFSRAISEHMPTMDGLSAAIRSDLRARGRPTLPGEDTPLADNFEQWLSYLIEDPPWLDDGQKFRNRAAFSDVAESLHSVLSALQALAAEDAPPGWLPQLVRYWQGVGAVVITFNYDLLVERTLLTEAAGLRWTGIYPVPIAPLGIRTSGILGSRKNTGGLRLLKLHGSLGWWYSGPASPPGDQLYGTRIDPWGPASSTPPIVGVDELSVDKVPMIVPPAAVKSPYYVNNTIRAMWRQAAEALREAEELVIMGFSLPPSDQIVSSMLATELNANAKIIPVDYSDAVVRNLERIFPAERIVTEYAGLGDSAVPKWVATRANLAD</sequence>
<gene>
    <name evidence="1" type="ORF">QP939_01065</name>
</gene>
<evidence type="ECO:0000313" key="1">
    <source>
        <dbReference type="EMBL" id="WIV57322.1"/>
    </source>
</evidence>
<reference evidence="1 2" key="1">
    <citation type="submission" date="2023-06" db="EMBL/GenBank/DDBJ databases">
        <authorList>
            <person name="Oyuntsetseg B."/>
            <person name="Kim S.B."/>
        </authorList>
    </citation>
    <scope>NUCLEOTIDE SEQUENCE [LARGE SCALE GENOMIC DNA]</scope>
    <source>
        <strain evidence="1 2">2-2</strain>
    </source>
</reference>
<evidence type="ECO:0000313" key="2">
    <source>
        <dbReference type="Proteomes" id="UP001227101"/>
    </source>
</evidence>
<keyword evidence="2" id="KW-1185">Reference proteome</keyword>